<accession>A0ABT9XX08</accession>
<comment type="caution">
    <text evidence="2">The sequence shown here is derived from an EMBL/GenBank/DDBJ whole genome shotgun (WGS) entry which is preliminary data.</text>
</comment>
<sequence length="69" mass="8211">MNLLSYTEIILGYIKEYLILRLLLMALSLLTISFIINRSICRRRICFFERRQVIIKLLKDKNLIPKGVI</sequence>
<evidence type="ECO:0000313" key="3">
    <source>
        <dbReference type="Proteomes" id="UP001224122"/>
    </source>
</evidence>
<reference evidence="2 3" key="1">
    <citation type="submission" date="2023-07" db="EMBL/GenBank/DDBJ databases">
        <title>Genomic Encyclopedia of Type Strains, Phase IV (KMG-IV): sequencing the most valuable type-strain genomes for metagenomic binning, comparative biology and taxonomic classification.</title>
        <authorList>
            <person name="Goeker M."/>
        </authorList>
    </citation>
    <scope>NUCLEOTIDE SEQUENCE [LARGE SCALE GENOMIC DNA]</scope>
    <source>
        <strain evidence="2 3">DSM 27594</strain>
    </source>
</reference>
<dbReference type="EMBL" id="JAUSTW010000005">
    <property type="protein sequence ID" value="MDQ0200103.1"/>
    <property type="molecule type" value="Genomic_DNA"/>
</dbReference>
<dbReference type="Proteomes" id="UP001224122">
    <property type="component" value="Unassembled WGS sequence"/>
</dbReference>
<feature type="transmembrane region" description="Helical" evidence="1">
    <location>
        <begin position="18"/>
        <end position="36"/>
    </location>
</feature>
<organism evidence="2 3">
    <name type="scientific">Neobacillus ginsengisoli</name>
    <dbReference type="NCBI Taxonomy" id="904295"/>
    <lineage>
        <taxon>Bacteria</taxon>
        <taxon>Bacillati</taxon>
        <taxon>Bacillota</taxon>
        <taxon>Bacilli</taxon>
        <taxon>Bacillales</taxon>
        <taxon>Bacillaceae</taxon>
        <taxon>Neobacillus</taxon>
    </lineage>
</organism>
<keyword evidence="3" id="KW-1185">Reference proteome</keyword>
<evidence type="ECO:0000256" key="1">
    <source>
        <dbReference type="SAM" id="Phobius"/>
    </source>
</evidence>
<protein>
    <submittedName>
        <fullName evidence="2">Uncharacterized protein</fullName>
    </submittedName>
</protein>
<gene>
    <name evidence="2" type="ORF">J2S10_003286</name>
</gene>
<evidence type="ECO:0000313" key="2">
    <source>
        <dbReference type="EMBL" id="MDQ0200103.1"/>
    </source>
</evidence>
<proteinExistence type="predicted"/>
<keyword evidence="1" id="KW-0812">Transmembrane</keyword>
<name>A0ABT9XX08_9BACI</name>
<keyword evidence="1" id="KW-1133">Transmembrane helix</keyword>
<keyword evidence="1" id="KW-0472">Membrane</keyword>